<proteinExistence type="predicted"/>
<dbReference type="Gene3D" id="3.40.50.720">
    <property type="entry name" value="NAD(P)-binding Rossmann-like Domain"/>
    <property type="match status" value="1"/>
</dbReference>
<dbReference type="Pfam" id="PF01370">
    <property type="entry name" value="Epimerase"/>
    <property type="match status" value="1"/>
</dbReference>
<dbReference type="InterPro" id="IPR036291">
    <property type="entry name" value="NAD(P)-bd_dom_sf"/>
</dbReference>
<evidence type="ECO:0000313" key="2">
    <source>
        <dbReference type="EMBL" id="CEJ88052.1"/>
    </source>
</evidence>
<dbReference type="OrthoDB" id="10000533at2759"/>
<reference evidence="2 3" key="1">
    <citation type="journal article" date="2015" name="Genome Announc.">
        <title>Draft Genome Sequence and Gene Annotation of the Entomopathogenic Fungus Verticillium hemipterigenum.</title>
        <authorList>
            <person name="Horn F."/>
            <person name="Habel A."/>
            <person name="Scharf D.H."/>
            <person name="Dworschak J."/>
            <person name="Brakhage A.A."/>
            <person name="Guthke R."/>
            <person name="Hertweck C."/>
            <person name="Linde J."/>
        </authorList>
    </citation>
    <scope>NUCLEOTIDE SEQUENCE [LARGE SCALE GENOMIC DNA]</scope>
</reference>
<feature type="domain" description="NAD-dependent epimerase/dehydratase" evidence="1">
    <location>
        <begin position="4"/>
        <end position="235"/>
    </location>
</feature>
<name>A0A0A1TEV8_9HYPO</name>
<dbReference type="EMBL" id="CDHN01000002">
    <property type="protein sequence ID" value="CEJ88052.1"/>
    <property type="molecule type" value="Genomic_DNA"/>
</dbReference>
<dbReference type="Proteomes" id="UP000039046">
    <property type="component" value="Unassembled WGS sequence"/>
</dbReference>
<organism evidence="2 3">
    <name type="scientific">[Torrubiella] hemipterigena</name>
    <dbReference type="NCBI Taxonomy" id="1531966"/>
    <lineage>
        <taxon>Eukaryota</taxon>
        <taxon>Fungi</taxon>
        <taxon>Dikarya</taxon>
        <taxon>Ascomycota</taxon>
        <taxon>Pezizomycotina</taxon>
        <taxon>Sordariomycetes</taxon>
        <taxon>Hypocreomycetidae</taxon>
        <taxon>Hypocreales</taxon>
        <taxon>Clavicipitaceae</taxon>
        <taxon>Clavicipitaceae incertae sedis</taxon>
        <taxon>'Torrubiella' clade</taxon>
    </lineage>
</organism>
<dbReference type="AlphaFoldDB" id="A0A0A1TEV8"/>
<dbReference type="GO" id="GO:0005737">
    <property type="term" value="C:cytoplasm"/>
    <property type="evidence" value="ECO:0007669"/>
    <property type="project" value="TreeGrafter"/>
</dbReference>
<dbReference type="GO" id="GO:0004029">
    <property type="term" value="F:aldehyde dehydrogenase (NAD+) activity"/>
    <property type="evidence" value="ECO:0007669"/>
    <property type="project" value="TreeGrafter"/>
</dbReference>
<evidence type="ECO:0000313" key="3">
    <source>
        <dbReference type="Proteomes" id="UP000039046"/>
    </source>
</evidence>
<dbReference type="InterPro" id="IPR051783">
    <property type="entry name" value="NAD(P)-dependent_oxidoreduct"/>
</dbReference>
<dbReference type="PANTHER" id="PTHR48079:SF3">
    <property type="entry name" value="NAD-DEPENDENT EPIMERASE_DEHYDRATASE DOMAIN-CONTAINING PROTEIN"/>
    <property type="match status" value="1"/>
</dbReference>
<dbReference type="STRING" id="1531966.A0A0A1TEV8"/>
<dbReference type="InterPro" id="IPR001509">
    <property type="entry name" value="Epimerase_deHydtase"/>
</dbReference>
<keyword evidence="3" id="KW-1185">Reference proteome</keyword>
<gene>
    <name evidence="2" type="ORF">VHEMI04595</name>
</gene>
<dbReference type="HOGENOM" id="CLU_007383_12_3_1"/>
<evidence type="ECO:0000259" key="1">
    <source>
        <dbReference type="Pfam" id="PF01370"/>
    </source>
</evidence>
<dbReference type="SUPFAM" id="SSF51735">
    <property type="entry name" value="NAD(P)-binding Rossmann-fold domains"/>
    <property type="match status" value="1"/>
</dbReference>
<accession>A0A0A1TEV8</accession>
<sequence length="323" mass="34425">MPKILVIGATGYLGSRLCGFLVQTGLHRVYGIARAPEKAKGLALSEVTPILCPDPVNEPSPYLTAIQEHNIDIVVDVAGADAQSAKFLADVADIGRQRLERFAAAGIPNGPKLGFIYCSGSWVHGSSNKLVNDLDIVGAEGSLAPPPLIAWRVAFEKTVHAASSTLAVAVVRPALIYGRENTIWTSYLLPLLQASRENTAPRVEIPLDPRSRAGLIHVDDAATGIQAVIEQLDQIAATTYPVFDLVTSQESMRDVFEAAAAAWGYTGAVELVGHGGDAFHEAMSTTFNGSSARARQLLGWQPRRVNGMVADMEVYAAAFASQH</sequence>
<dbReference type="PANTHER" id="PTHR48079">
    <property type="entry name" value="PROTEIN YEEZ"/>
    <property type="match status" value="1"/>
</dbReference>
<protein>
    <recommendedName>
        <fullName evidence="1">NAD-dependent epimerase/dehydratase domain-containing protein</fullName>
    </recommendedName>
</protein>